<sequence length="651" mass="70851">MDQLTALDVLLFRGGMLPDHITHPTAGMYLLFSLTHRIGYVLGLLHLRDFNGIETWANPLLGTAELIEFIRGHLPFLAVASSLLLAVAVVWAVDGSVWMIAAVFLSLASSRALAFHTLIFRTDSFALFYAAAAVALAVAAMKQHGRVAIAFAIGSGVLCGLAMTSKVQIISTIALAPALVLLMMARNNAEAFPDISSRRNLHVSLAAIGTYLFLIGISTLPMPSTFVHTRSSFSNFALCLAGFAAIAAPGLMTRIVPQRGVLYRFLSFANLMALGFAASFLLLWFVMMSPRSGVQFVAALAKVSFLGTIDPALVPGHQSFRDQVLSSPILLLMPALLLAFLALWRPRLASNAELVVLAVIGGLVVASVLWFDRSVMNADAIFTEPLTLSFACIMLAMAWQGGGRAVRAVVAICMALLVFRAVPQTKIWALTDTGYAGYFRESRQILTPYQLGNQQNIENSFRRLFVLDDSTKHSVSERARSLVFKQAADYGFITKQVAFAIPNRGAIDWSRIGVLGEGLRPFGLVRADLWFTTVPAELEGATVYVPPMSAPVPGAAWLARALISCGLYDFEVNAWLRLDADRIRSRSDMEVFAFVPAERRQQFDVPENAPVVAIADRSYVGVPVPTNADGSLFARLGSVEDRFIVIKRRYS</sequence>
<keyword evidence="1" id="KW-0472">Membrane</keyword>
<keyword evidence="1" id="KW-1133">Transmembrane helix</keyword>
<evidence type="ECO:0000313" key="3">
    <source>
        <dbReference type="Proteomes" id="UP000076959"/>
    </source>
</evidence>
<feature type="transmembrane region" description="Helical" evidence="1">
    <location>
        <begin position="113"/>
        <end position="140"/>
    </location>
</feature>
<organism evidence="2 3">
    <name type="scientific">Bradyrhizobium centrolobii</name>
    <dbReference type="NCBI Taxonomy" id="1505087"/>
    <lineage>
        <taxon>Bacteria</taxon>
        <taxon>Pseudomonadati</taxon>
        <taxon>Pseudomonadota</taxon>
        <taxon>Alphaproteobacteria</taxon>
        <taxon>Hyphomicrobiales</taxon>
        <taxon>Nitrobacteraceae</taxon>
        <taxon>Bradyrhizobium</taxon>
    </lineage>
</organism>
<proteinExistence type="predicted"/>
<feature type="transmembrane region" description="Helical" evidence="1">
    <location>
        <begin position="147"/>
        <end position="163"/>
    </location>
</feature>
<name>A0A176YIJ5_9BRAD</name>
<feature type="transmembrane region" description="Helical" evidence="1">
    <location>
        <begin position="201"/>
        <end position="221"/>
    </location>
</feature>
<keyword evidence="3" id="KW-1185">Reference proteome</keyword>
<feature type="transmembrane region" description="Helical" evidence="1">
    <location>
        <begin position="26"/>
        <end position="45"/>
    </location>
</feature>
<evidence type="ECO:0000313" key="2">
    <source>
        <dbReference type="EMBL" id="OAF05991.1"/>
    </source>
</evidence>
<keyword evidence="1" id="KW-0812">Transmembrane</keyword>
<accession>A0A176YIJ5</accession>
<feature type="transmembrane region" description="Helical" evidence="1">
    <location>
        <begin position="74"/>
        <end position="93"/>
    </location>
</feature>
<feature type="transmembrane region" description="Helical" evidence="1">
    <location>
        <begin position="405"/>
        <end position="422"/>
    </location>
</feature>
<feature type="transmembrane region" description="Helical" evidence="1">
    <location>
        <begin position="169"/>
        <end position="189"/>
    </location>
</feature>
<feature type="transmembrane region" description="Helical" evidence="1">
    <location>
        <begin position="233"/>
        <end position="253"/>
    </location>
</feature>
<dbReference type="EMBL" id="LUUB01000078">
    <property type="protein sequence ID" value="OAF05991.1"/>
    <property type="molecule type" value="Genomic_DNA"/>
</dbReference>
<protein>
    <submittedName>
        <fullName evidence="2">Uncharacterized protein</fullName>
    </submittedName>
</protein>
<dbReference type="Proteomes" id="UP000076959">
    <property type="component" value="Unassembled WGS sequence"/>
</dbReference>
<feature type="transmembrane region" description="Helical" evidence="1">
    <location>
        <begin position="325"/>
        <end position="344"/>
    </location>
</feature>
<reference evidence="2 3" key="1">
    <citation type="submission" date="2016-03" db="EMBL/GenBank/DDBJ databases">
        <title>Draft Genome Sequence of the Strain BR 10245 (Bradyrhizobium sp.) isolated from nodules of Centrolobium paraense.</title>
        <authorList>
            <person name="Simoes-Araujo J.L.Sr."/>
            <person name="Barauna A.C."/>
            <person name="Silva K."/>
            <person name="Zilli J.E."/>
        </authorList>
    </citation>
    <scope>NUCLEOTIDE SEQUENCE [LARGE SCALE GENOMIC DNA]</scope>
    <source>
        <strain evidence="2 3">BR 10245</strain>
    </source>
</reference>
<comment type="caution">
    <text evidence="2">The sequence shown here is derived from an EMBL/GenBank/DDBJ whole genome shotgun (WGS) entry which is preliminary data.</text>
</comment>
<feature type="transmembrane region" description="Helical" evidence="1">
    <location>
        <begin position="265"/>
        <end position="287"/>
    </location>
</feature>
<gene>
    <name evidence="2" type="ORF">AYJ54_20040</name>
</gene>
<dbReference type="AlphaFoldDB" id="A0A176YIJ5"/>
<feature type="transmembrane region" description="Helical" evidence="1">
    <location>
        <begin position="350"/>
        <end position="371"/>
    </location>
</feature>
<feature type="transmembrane region" description="Helical" evidence="1">
    <location>
        <begin position="378"/>
        <end position="399"/>
    </location>
</feature>
<evidence type="ECO:0000256" key="1">
    <source>
        <dbReference type="SAM" id="Phobius"/>
    </source>
</evidence>